<dbReference type="InterPro" id="IPR011925">
    <property type="entry name" value="LolCE_TM"/>
</dbReference>
<keyword evidence="4 7" id="KW-0812">Transmembrane</keyword>
<evidence type="ECO:0008006" key="11">
    <source>
        <dbReference type="Google" id="ProtNLM"/>
    </source>
</evidence>
<evidence type="ECO:0000313" key="10">
    <source>
        <dbReference type="EMBL" id="SUZ73024.1"/>
    </source>
</evidence>
<evidence type="ECO:0000256" key="1">
    <source>
        <dbReference type="ARBA" id="ARBA00004651"/>
    </source>
</evidence>
<feature type="domain" description="MacB-like periplasmic core" evidence="9">
    <location>
        <begin position="27"/>
        <end position="212"/>
    </location>
</feature>
<dbReference type="GO" id="GO:0044874">
    <property type="term" value="P:lipoprotein localization to outer membrane"/>
    <property type="evidence" value="ECO:0007669"/>
    <property type="project" value="TreeGrafter"/>
</dbReference>
<gene>
    <name evidence="10" type="ORF">METZ01_LOCUS25878</name>
</gene>
<dbReference type="GO" id="GO:0098797">
    <property type="term" value="C:plasma membrane protein complex"/>
    <property type="evidence" value="ECO:0007669"/>
    <property type="project" value="TreeGrafter"/>
</dbReference>
<dbReference type="InterPro" id="IPR025857">
    <property type="entry name" value="MacB_PCD"/>
</dbReference>
<keyword evidence="2" id="KW-0813">Transport</keyword>
<dbReference type="EMBL" id="UINC01001165">
    <property type="protein sequence ID" value="SUZ73024.1"/>
    <property type="molecule type" value="Genomic_DNA"/>
</dbReference>
<organism evidence="10">
    <name type="scientific">marine metagenome</name>
    <dbReference type="NCBI Taxonomy" id="408172"/>
    <lineage>
        <taxon>unclassified sequences</taxon>
        <taxon>metagenomes</taxon>
        <taxon>ecological metagenomes</taxon>
    </lineage>
</organism>
<dbReference type="InterPro" id="IPR003838">
    <property type="entry name" value="ABC3_permease_C"/>
</dbReference>
<dbReference type="PANTHER" id="PTHR30489">
    <property type="entry name" value="LIPOPROTEIN-RELEASING SYSTEM TRANSMEMBRANE PROTEIN LOLE"/>
    <property type="match status" value="1"/>
</dbReference>
<feature type="transmembrane region" description="Helical" evidence="7">
    <location>
        <begin position="21"/>
        <end position="48"/>
    </location>
</feature>
<dbReference type="NCBIfam" id="TIGR02212">
    <property type="entry name" value="lolCE"/>
    <property type="match status" value="1"/>
</dbReference>
<reference evidence="10" key="1">
    <citation type="submission" date="2018-05" db="EMBL/GenBank/DDBJ databases">
        <authorList>
            <person name="Lanie J.A."/>
            <person name="Ng W.-L."/>
            <person name="Kazmierczak K.M."/>
            <person name="Andrzejewski T.M."/>
            <person name="Davidsen T.M."/>
            <person name="Wayne K.J."/>
            <person name="Tettelin H."/>
            <person name="Glass J.I."/>
            <person name="Rusch D."/>
            <person name="Podicherti R."/>
            <person name="Tsui H.-C.T."/>
            <person name="Winkler M.E."/>
        </authorList>
    </citation>
    <scope>NUCLEOTIDE SEQUENCE</scope>
</reference>
<feature type="domain" description="ABC3 transporter permease C-terminal" evidence="8">
    <location>
        <begin position="270"/>
        <end position="401"/>
    </location>
</feature>
<keyword evidence="6 7" id="KW-0472">Membrane</keyword>
<dbReference type="PANTHER" id="PTHR30489:SF0">
    <property type="entry name" value="LIPOPROTEIN-RELEASING SYSTEM TRANSMEMBRANE PROTEIN LOLE"/>
    <property type="match status" value="1"/>
</dbReference>
<evidence type="ECO:0000256" key="7">
    <source>
        <dbReference type="SAM" id="Phobius"/>
    </source>
</evidence>
<evidence type="ECO:0000256" key="6">
    <source>
        <dbReference type="ARBA" id="ARBA00023136"/>
    </source>
</evidence>
<dbReference type="InterPro" id="IPR051447">
    <property type="entry name" value="Lipoprotein-release_system"/>
</dbReference>
<sequence length="410" mass="46299">MFTTIEKLITIRNLRPRKKEGFLKVISIFSFLGIMLGVAILIIVMSVMNGFRSELTQKILGFNSHITIKPYSANINDQFYYDLQNKYKDAKIIKTYNGEAIILIKNVAKGILIRGIDREELDKLEFFKKNIIDGKLSNFGNGKIILGKQLAIELGVVVGDKINIMSSTLVSTPFGTMPKQSPYTVGAVFSSGLYEFDKNVAFFNLNDSLPFFEKTIDEVNLEIFLDNPLSADLYKREIENMNANFYVYSWSDLNKSFFSALKVERNVMFLILTLIIVVAAFNIISGLTILIKNKTKEIAILRSLGLTKKSIIKSFFLTGFLIGFFATIVGLVLGIVFSIYIEDIRQFISLVFNLEIFPTDVYFLSKMPSEISLKSILSISIFSIIITTLASFFPSLAVTKIKTIEALKYE</sequence>
<accession>A0A381Q290</accession>
<name>A0A381Q290_9ZZZZ</name>
<comment type="subcellular location">
    <subcellularLocation>
        <location evidence="1">Cell membrane</location>
        <topology evidence="1">Multi-pass membrane protein</topology>
    </subcellularLocation>
</comment>
<proteinExistence type="predicted"/>
<feature type="transmembrane region" description="Helical" evidence="7">
    <location>
        <begin position="267"/>
        <end position="291"/>
    </location>
</feature>
<dbReference type="GO" id="GO:0042953">
    <property type="term" value="P:lipoprotein transport"/>
    <property type="evidence" value="ECO:0007669"/>
    <property type="project" value="InterPro"/>
</dbReference>
<feature type="transmembrane region" description="Helical" evidence="7">
    <location>
        <begin position="376"/>
        <end position="397"/>
    </location>
</feature>
<dbReference type="Pfam" id="PF12704">
    <property type="entry name" value="MacB_PCD"/>
    <property type="match status" value="1"/>
</dbReference>
<evidence type="ECO:0000256" key="3">
    <source>
        <dbReference type="ARBA" id="ARBA00022475"/>
    </source>
</evidence>
<evidence type="ECO:0000256" key="5">
    <source>
        <dbReference type="ARBA" id="ARBA00022989"/>
    </source>
</evidence>
<feature type="transmembrane region" description="Helical" evidence="7">
    <location>
        <begin position="312"/>
        <end position="341"/>
    </location>
</feature>
<evidence type="ECO:0000259" key="9">
    <source>
        <dbReference type="Pfam" id="PF12704"/>
    </source>
</evidence>
<protein>
    <recommendedName>
        <fullName evidence="11">ABC3 transporter permease protein domain-containing protein</fullName>
    </recommendedName>
</protein>
<keyword evidence="5 7" id="KW-1133">Transmembrane helix</keyword>
<evidence type="ECO:0000256" key="4">
    <source>
        <dbReference type="ARBA" id="ARBA00022692"/>
    </source>
</evidence>
<evidence type="ECO:0000259" key="8">
    <source>
        <dbReference type="Pfam" id="PF02687"/>
    </source>
</evidence>
<dbReference type="AlphaFoldDB" id="A0A381Q290"/>
<dbReference type="Pfam" id="PF02687">
    <property type="entry name" value="FtsX"/>
    <property type="match status" value="1"/>
</dbReference>
<keyword evidence="3" id="KW-1003">Cell membrane</keyword>
<evidence type="ECO:0000256" key="2">
    <source>
        <dbReference type="ARBA" id="ARBA00022448"/>
    </source>
</evidence>